<dbReference type="InterPro" id="IPR004117">
    <property type="entry name" value="7tm6_olfct_rcpt"/>
</dbReference>
<evidence type="ECO:0000313" key="11">
    <source>
        <dbReference type="EMBL" id="AQM56031.1"/>
    </source>
</evidence>
<keyword evidence="4 10" id="KW-0812">Transmembrane</keyword>
<name>A0A1Q1NIP8_APOLU</name>
<comment type="subcellular location">
    <subcellularLocation>
        <location evidence="1 10">Cell membrane</location>
        <topology evidence="1 10">Multi-pass membrane protein</topology>
    </subcellularLocation>
</comment>
<dbReference type="GO" id="GO:0007165">
    <property type="term" value="P:signal transduction"/>
    <property type="evidence" value="ECO:0007669"/>
    <property type="project" value="UniProtKB-KW"/>
</dbReference>
<dbReference type="GO" id="GO:0004984">
    <property type="term" value="F:olfactory receptor activity"/>
    <property type="evidence" value="ECO:0007669"/>
    <property type="project" value="InterPro"/>
</dbReference>
<reference evidence="11" key="2">
    <citation type="submission" date="2016-03" db="EMBL/GenBank/DDBJ databases">
        <authorList>
            <person name="Ploux O."/>
        </authorList>
    </citation>
    <scope>NUCLEOTIDE SEQUENCE</scope>
</reference>
<keyword evidence="8 10" id="KW-0675">Receptor</keyword>
<keyword evidence="6 10" id="KW-1133">Transmembrane helix</keyword>
<proteinExistence type="evidence at transcript level"/>
<dbReference type="AlphaFoldDB" id="A0A1Q1NIP8"/>
<keyword evidence="2" id="KW-1003">Cell membrane</keyword>
<dbReference type="GO" id="GO:0005886">
    <property type="term" value="C:plasma membrane"/>
    <property type="evidence" value="ECO:0007669"/>
    <property type="project" value="UniProtKB-SubCell"/>
</dbReference>
<accession>A0A1Q1NIP8</accession>
<dbReference type="EMBL" id="KU958202">
    <property type="protein sequence ID" value="AQM56031.1"/>
    <property type="molecule type" value="mRNA"/>
</dbReference>
<dbReference type="GO" id="GO:0005549">
    <property type="term" value="F:odorant binding"/>
    <property type="evidence" value="ECO:0007669"/>
    <property type="project" value="InterPro"/>
</dbReference>
<dbReference type="PANTHER" id="PTHR21137">
    <property type="entry name" value="ODORANT RECEPTOR"/>
    <property type="match status" value="1"/>
</dbReference>
<evidence type="ECO:0000256" key="2">
    <source>
        <dbReference type="ARBA" id="ARBA00022475"/>
    </source>
</evidence>
<evidence type="ECO:0000256" key="4">
    <source>
        <dbReference type="ARBA" id="ARBA00022692"/>
    </source>
</evidence>
<evidence type="ECO:0000256" key="1">
    <source>
        <dbReference type="ARBA" id="ARBA00004651"/>
    </source>
</evidence>
<sequence>MWLKYPSDEELNRLGICRSTFDGNVFFKAQLGGLCWFSNSWSVFYFISTIFGIFSGCGFAYGVFMEKEWEALYEALHYIPLVVNITSTAASYHYTQDEYLQVFRSIDKEMFDYEGTLDEQAVEEIARMKTEARARKKKISMIYTKLMIVAFICQTLRKPLNYIIDGRGKKDVDGENNLIWDVCPFGIYMPYADYWAPYLIGHFLCWSCSAFSAITAVASALTYQAICEELLADYSALDLTLSTIVQRAERLFSNMNRGFTGNASGTVTFDYCLEKCLKVSIKHHHEIIRLFNIVKKLLYIPLFFTIFDTGIVMCFSGFIMISDDFSPKFKLLLSPVMLAESGIAFMFCYYGEELTEMNKNIGNRIYFSQDWMKHFKSIKPYALTVKSYCDIPNELSAGGFTKVNRLAFSNILSAAYSYVGLLLTTS</sequence>
<keyword evidence="7 10" id="KW-0472">Membrane</keyword>
<evidence type="ECO:0000256" key="9">
    <source>
        <dbReference type="ARBA" id="ARBA00023224"/>
    </source>
</evidence>
<feature type="transmembrane region" description="Helical" evidence="10">
    <location>
        <begin position="199"/>
        <end position="221"/>
    </location>
</feature>
<evidence type="ECO:0000256" key="5">
    <source>
        <dbReference type="ARBA" id="ARBA00022725"/>
    </source>
</evidence>
<keyword evidence="5 10" id="KW-0552">Olfaction</keyword>
<dbReference type="PANTHER" id="PTHR21137:SF35">
    <property type="entry name" value="ODORANT RECEPTOR 19A-RELATED"/>
    <property type="match status" value="1"/>
</dbReference>
<comment type="similarity">
    <text evidence="10">Belongs to the insect chemoreceptor superfamily. Heteromeric odorant receptor channel (TC 1.A.69) family.</text>
</comment>
<evidence type="ECO:0000256" key="10">
    <source>
        <dbReference type="RuleBase" id="RU351113"/>
    </source>
</evidence>
<evidence type="ECO:0000256" key="8">
    <source>
        <dbReference type="ARBA" id="ARBA00023170"/>
    </source>
</evidence>
<gene>
    <name evidence="11" type="primary">OR23</name>
</gene>
<keyword evidence="9 10" id="KW-0807">Transducer</keyword>
<protein>
    <recommendedName>
        <fullName evidence="10">Odorant receptor</fullName>
    </recommendedName>
</protein>
<evidence type="ECO:0000256" key="3">
    <source>
        <dbReference type="ARBA" id="ARBA00022606"/>
    </source>
</evidence>
<comment type="caution">
    <text evidence="10">Lacks conserved residue(s) required for the propagation of feature annotation.</text>
</comment>
<evidence type="ECO:0000256" key="6">
    <source>
        <dbReference type="ARBA" id="ARBA00022989"/>
    </source>
</evidence>
<feature type="transmembrane region" description="Helical" evidence="10">
    <location>
        <begin position="331"/>
        <end position="350"/>
    </location>
</feature>
<feature type="transmembrane region" description="Helical" evidence="10">
    <location>
        <begin position="139"/>
        <end position="157"/>
    </location>
</feature>
<feature type="transmembrane region" description="Helical" evidence="10">
    <location>
        <begin position="297"/>
        <end position="319"/>
    </location>
</feature>
<feature type="transmembrane region" description="Helical" evidence="10">
    <location>
        <begin position="43"/>
        <end position="64"/>
    </location>
</feature>
<organism evidence="11">
    <name type="scientific">Apolygus lucorum</name>
    <name type="common">Small green plant bug</name>
    <name type="synonym">Lygocoris lucorum</name>
    <dbReference type="NCBI Taxonomy" id="248454"/>
    <lineage>
        <taxon>Eukaryota</taxon>
        <taxon>Metazoa</taxon>
        <taxon>Ecdysozoa</taxon>
        <taxon>Arthropoda</taxon>
        <taxon>Hexapoda</taxon>
        <taxon>Insecta</taxon>
        <taxon>Pterygota</taxon>
        <taxon>Neoptera</taxon>
        <taxon>Paraneoptera</taxon>
        <taxon>Hemiptera</taxon>
        <taxon>Heteroptera</taxon>
        <taxon>Panheteroptera</taxon>
        <taxon>Cimicomorpha</taxon>
        <taxon>Miridae</taxon>
        <taxon>Mirini</taxon>
        <taxon>Apolygus</taxon>
    </lineage>
</organism>
<dbReference type="Pfam" id="PF02949">
    <property type="entry name" value="7tm_6"/>
    <property type="match status" value="1"/>
</dbReference>
<reference evidence="11" key="1">
    <citation type="journal article" date="2016" name="Sci. Rep.">
        <title>Identification and expression analysis of an olfactory receptor gene family in green plant bug Apolygus lucorum (Meyer-Dur).</title>
        <authorList>
            <person name="An X.K."/>
            <person name="Sun L."/>
            <person name="Liu H.W."/>
            <person name="Liu D.F."/>
            <person name="Ding Y.X."/>
            <person name="Li L.M."/>
            <person name="Zhang Y.J."/>
            <person name="Guo Y.Y."/>
        </authorList>
    </citation>
    <scope>NUCLEOTIDE SEQUENCE</scope>
</reference>
<evidence type="ECO:0000256" key="7">
    <source>
        <dbReference type="ARBA" id="ARBA00023136"/>
    </source>
</evidence>
<keyword evidence="3 10" id="KW-0716">Sensory transduction</keyword>